<reference evidence="8" key="1">
    <citation type="submission" date="2019-11" db="EMBL/GenBank/DDBJ databases">
        <authorList>
            <person name="Feng L."/>
        </authorList>
    </citation>
    <scope>NUCLEOTIDE SEQUENCE</scope>
    <source>
        <strain evidence="8">PclaraLFYP37</strain>
    </source>
</reference>
<dbReference type="SUPFAM" id="SSF50249">
    <property type="entry name" value="Nucleic acid-binding proteins"/>
    <property type="match status" value="3"/>
</dbReference>
<dbReference type="NCBIfam" id="TIGR02063">
    <property type="entry name" value="RNase_R"/>
    <property type="match status" value="1"/>
</dbReference>
<dbReference type="AlphaFoldDB" id="A0A6N3ER07"/>
<dbReference type="Pfam" id="PF00575">
    <property type="entry name" value="S1"/>
    <property type="match status" value="1"/>
</dbReference>
<accession>A0A6N3ER07</accession>
<dbReference type="EMBL" id="CACRUT010000016">
    <property type="protein sequence ID" value="VYU40963.1"/>
    <property type="molecule type" value="Genomic_DNA"/>
</dbReference>
<organism evidence="8">
    <name type="scientific">Paraprevotella clara</name>
    <dbReference type="NCBI Taxonomy" id="454154"/>
    <lineage>
        <taxon>Bacteria</taxon>
        <taxon>Pseudomonadati</taxon>
        <taxon>Bacteroidota</taxon>
        <taxon>Bacteroidia</taxon>
        <taxon>Bacteroidales</taxon>
        <taxon>Prevotellaceae</taxon>
        <taxon>Paraprevotella</taxon>
    </lineage>
</organism>
<gene>
    <name evidence="6 8" type="primary">rnr</name>
    <name evidence="8" type="ORF">PCLFYP37_02790</name>
</gene>
<dbReference type="InterPro" id="IPR050180">
    <property type="entry name" value="RNR_Ribonuclease"/>
</dbReference>
<comment type="similarity">
    <text evidence="6">Belongs to the RNR ribonuclease family. RNase R subfamily.</text>
</comment>
<dbReference type="Pfam" id="PF17876">
    <property type="entry name" value="CSD2"/>
    <property type="match status" value="1"/>
</dbReference>
<evidence type="ECO:0000313" key="8">
    <source>
        <dbReference type="EMBL" id="VYU40963.1"/>
    </source>
</evidence>
<evidence type="ECO:0000256" key="6">
    <source>
        <dbReference type="HAMAP-Rule" id="MF_01895"/>
    </source>
</evidence>
<name>A0A6N3ER07_9BACT</name>
<dbReference type="Pfam" id="PF00773">
    <property type="entry name" value="RNB"/>
    <property type="match status" value="1"/>
</dbReference>
<dbReference type="SMART" id="SM00316">
    <property type="entry name" value="S1"/>
    <property type="match status" value="1"/>
</dbReference>
<keyword evidence="1 6" id="KW-0963">Cytoplasm</keyword>
<dbReference type="SMART" id="SM00955">
    <property type="entry name" value="RNB"/>
    <property type="match status" value="1"/>
</dbReference>
<keyword evidence="4 6" id="KW-0269">Exonuclease</keyword>
<comment type="catalytic activity">
    <reaction evidence="6">
        <text>Exonucleolytic cleavage in the 3'- to 5'-direction to yield nucleoside 5'-phosphates.</text>
        <dbReference type="EC" id="3.1.13.1"/>
    </reaction>
</comment>
<dbReference type="InterPro" id="IPR003029">
    <property type="entry name" value="S1_domain"/>
</dbReference>
<evidence type="ECO:0000256" key="1">
    <source>
        <dbReference type="ARBA" id="ARBA00022490"/>
    </source>
</evidence>
<dbReference type="RefSeq" id="WP_412442956.1">
    <property type="nucleotide sequence ID" value="NZ_CACRUT010000016.1"/>
</dbReference>
<keyword evidence="2 6" id="KW-0540">Nuclease</keyword>
<dbReference type="InterPro" id="IPR040476">
    <property type="entry name" value="CSD2"/>
</dbReference>
<evidence type="ECO:0000256" key="3">
    <source>
        <dbReference type="ARBA" id="ARBA00022801"/>
    </source>
</evidence>
<dbReference type="CDD" id="cd04471">
    <property type="entry name" value="S1_RNase_R"/>
    <property type="match status" value="1"/>
</dbReference>
<keyword evidence="3 6" id="KW-0378">Hydrolase</keyword>
<dbReference type="PROSITE" id="PS01175">
    <property type="entry name" value="RIBONUCLEASE_II"/>
    <property type="match status" value="1"/>
</dbReference>
<comment type="subcellular location">
    <subcellularLocation>
        <location evidence="6">Cytoplasm</location>
    </subcellularLocation>
</comment>
<dbReference type="GO" id="GO:0005829">
    <property type="term" value="C:cytosol"/>
    <property type="evidence" value="ECO:0007669"/>
    <property type="project" value="TreeGrafter"/>
</dbReference>
<dbReference type="Gene3D" id="2.40.50.140">
    <property type="entry name" value="Nucleic acid-binding proteins"/>
    <property type="match status" value="1"/>
</dbReference>
<comment type="function">
    <text evidence="6">3'-5' exoribonuclease that releases 5'-nucleoside monophosphates and is involved in maturation of structured RNAs.</text>
</comment>
<dbReference type="PROSITE" id="PS50126">
    <property type="entry name" value="S1"/>
    <property type="match status" value="1"/>
</dbReference>
<sequence length="741" mass="84590">MGKTGKKGGKRLKKKELAKMLMELFQNNPAEVYDIKRIFRDLKLDTHPAKLLCMDLLEDLAMDDYIKETEKLHFRLNTTGQVFEAIFNRKANGKNTVTPLDGGEPVLVAERNSLHAMGGDKVKVTLLARRKHHVREAQVVEILERSDRSFVGRLEVRKDFAFLLTEDRTLANDIFIPKKALKGGKSGDKAVVKITEWPEHAKNPIGKVVDILGQSGDNTTEMHAILAEYGLPYAYPKSVEDEAEKIDPGITAEEIGQREDLRGVTTFTIDPRDAKDFDDAISIRKTDDGLWEVGVHIADVSHYVKEGSIIDKEAVKRATSVYLVDRTIPMLPERLCNFICSLRPNEEKLTYSVVFKLDDKAVVKDWHLAHTVIKSDRRFTYEEVQKVLEDHKEASPEDYKMPGDHAADPNFNGSDVLPAEHFATELITLNRLAKQLRARRFEHGSINFDRSEVRFDIDDKGKPIGVYFKVAKDANKLVEEFMLLANRTVAESVGKQPKNKKPKTLPYRVHDLPDQDKLINLSEFIVKFGYKLKPTGSKEEVAKGLNRLLTDIQGKKEQNLIETVSLRAMMKARYSTHNIGHYGLAFDYYTHFTSPIRRYPDVMVHRLLTRYADGGRSASQDKYEELCEHCSAMEQLAASAERASIKYKQVEFMSDKLGQVFEGTVSGVTEFGLYVEINENKCEGMVPLRDLDDDYYEFDERNYCLWGRKYHHRYSLGDTVQVKVAKANLEKKQLDYALVRE</sequence>
<evidence type="ECO:0000259" key="7">
    <source>
        <dbReference type="PROSITE" id="PS50126"/>
    </source>
</evidence>
<dbReference type="InterPro" id="IPR011805">
    <property type="entry name" value="RNase_R"/>
</dbReference>
<dbReference type="PANTHER" id="PTHR23355:SF9">
    <property type="entry name" value="DIS3-LIKE EXONUCLEASE 2"/>
    <property type="match status" value="1"/>
</dbReference>
<dbReference type="GO" id="GO:0003723">
    <property type="term" value="F:RNA binding"/>
    <property type="evidence" value="ECO:0007669"/>
    <property type="project" value="UniProtKB-UniRule"/>
</dbReference>
<protein>
    <recommendedName>
        <fullName evidence="6">Ribonuclease R</fullName>
        <shortName evidence="6">RNase R</shortName>
        <ecNumber evidence="6">3.1.13.1</ecNumber>
    </recommendedName>
</protein>
<proteinExistence type="inferred from homology"/>
<dbReference type="GO" id="GO:0008859">
    <property type="term" value="F:exoribonuclease II activity"/>
    <property type="evidence" value="ECO:0007669"/>
    <property type="project" value="UniProtKB-UniRule"/>
</dbReference>
<dbReference type="InterPro" id="IPR022966">
    <property type="entry name" value="RNase_II/R_CS"/>
</dbReference>
<dbReference type="InterPro" id="IPR012340">
    <property type="entry name" value="NA-bd_OB-fold"/>
</dbReference>
<feature type="domain" description="S1 motif" evidence="7">
    <location>
        <begin position="658"/>
        <end position="739"/>
    </location>
</feature>
<dbReference type="InterPro" id="IPR001900">
    <property type="entry name" value="RNase_II/R"/>
</dbReference>
<dbReference type="PANTHER" id="PTHR23355">
    <property type="entry name" value="RIBONUCLEASE"/>
    <property type="match status" value="1"/>
</dbReference>
<dbReference type="GO" id="GO:0006402">
    <property type="term" value="P:mRNA catabolic process"/>
    <property type="evidence" value="ECO:0007669"/>
    <property type="project" value="TreeGrafter"/>
</dbReference>
<evidence type="ECO:0000256" key="5">
    <source>
        <dbReference type="ARBA" id="ARBA00022884"/>
    </source>
</evidence>
<evidence type="ECO:0000256" key="4">
    <source>
        <dbReference type="ARBA" id="ARBA00022839"/>
    </source>
</evidence>
<dbReference type="HAMAP" id="MF_01895">
    <property type="entry name" value="RNase_R"/>
    <property type="match status" value="1"/>
</dbReference>
<evidence type="ECO:0000256" key="2">
    <source>
        <dbReference type="ARBA" id="ARBA00022722"/>
    </source>
</evidence>
<dbReference type="EC" id="3.1.13.1" evidence="6"/>
<keyword evidence="5 6" id="KW-0694">RNA-binding</keyword>